<dbReference type="AlphaFoldDB" id="A0ABD5M5C3"/>
<proteinExistence type="predicted"/>
<organism evidence="2 3">
    <name type="scientific">Halorubrum miltondacostae</name>
    <dbReference type="NCBI Taxonomy" id="3076378"/>
    <lineage>
        <taxon>Archaea</taxon>
        <taxon>Methanobacteriati</taxon>
        <taxon>Methanobacteriota</taxon>
        <taxon>Stenosarchaea group</taxon>
        <taxon>Halobacteria</taxon>
        <taxon>Halobacteriales</taxon>
        <taxon>Haloferacaceae</taxon>
        <taxon>Halorubrum</taxon>
    </lineage>
</organism>
<evidence type="ECO:0000313" key="2">
    <source>
        <dbReference type="EMBL" id="MEZ3165464.1"/>
    </source>
</evidence>
<feature type="region of interest" description="Disordered" evidence="1">
    <location>
        <begin position="28"/>
        <end position="50"/>
    </location>
</feature>
<evidence type="ECO:0008006" key="4">
    <source>
        <dbReference type="Google" id="ProtNLM"/>
    </source>
</evidence>
<evidence type="ECO:0000256" key="1">
    <source>
        <dbReference type="SAM" id="MobiDB-lite"/>
    </source>
</evidence>
<dbReference type="PROSITE" id="PS51257">
    <property type="entry name" value="PROKAR_LIPOPROTEIN"/>
    <property type="match status" value="1"/>
</dbReference>
<sequence>MTKLAPSRRTLLAGAVAGGLGAVAGCLGNDDNDGQSGGDGPELSLSLSRVDGTLRDRHVRGRDDPPDHWDEAALGAVLAGDSYTTQHRKPFFAEPDDPAYVRDEGTYYRLRSVAVDEVAETHPILRLFEAEDEVESPVDGSEGGELPRVDQRAVRIAHFAARARGNEGGYPADLVDRGGYAYRTAAAREESALLAADAPDHVRHRDTTYRVEIDRERFHETVYRPTAEPVAERPERMEAILRATFVGPRIGADDLSAEARRIVDRADADEYGERYPYSDEYTALLRALDARPYLDGGIRNDAGVLTERKGMIRYGDDYYEWELRLSGGD</sequence>
<name>A0ABD5M5C3_9EURY</name>
<dbReference type="Proteomes" id="UP001567572">
    <property type="component" value="Unassembled WGS sequence"/>
</dbReference>
<evidence type="ECO:0000313" key="3">
    <source>
        <dbReference type="Proteomes" id="UP001567572"/>
    </source>
</evidence>
<dbReference type="InterPro" id="IPR006311">
    <property type="entry name" value="TAT_signal"/>
</dbReference>
<dbReference type="PROSITE" id="PS51318">
    <property type="entry name" value="TAT"/>
    <property type="match status" value="1"/>
</dbReference>
<gene>
    <name evidence="2" type="ORF">ABNG04_16620</name>
</gene>
<reference evidence="2 3" key="1">
    <citation type="submission" date="2024-06" db="EMBL/GenBank/DDBJ databases">
        <title>Halorubrum miltondacostae sp. nov., a potential PHA producer isolated from an inland solar saltern in Rio Maior, Portugal.</title>
        <authorList>
            <person name="Albuquerque L."/>
            <person name="Viver T."/>
            <person name="Barroso C."/>
            <person name="Claudino R."/>
            <person name="Galvan M."/>
            <person name="Simoes G."/>
            <person name="Lobo Da Cunha A."/>
            <person name="Egas C."/>
        </authorList>
    </citation>
    <scope>NUCLEOTIDE SEQUENCE [LARGE SCALE GENOMIC DNA]</scope>
    <source>
        <strain evidence="2 3">RMP-11</strain>
    </source>
</reference>
<protein>
    <recommendedName>
        <fullName evidence="4">Tat pathway signal protein</fullName>
    </recommendedName>
</protein>
<accession>A0ABD5M5C3</accession>
<comment type="caution">
    <text evidence="2">The sequence shown here is derived from an EMBL/GenBank/DDBJ whole genome shotgun (WGS) entry which is preliminary data.</text>
</comment>
<dbReference type="EMBL" id="JBEDNY010000008">
    <property type="protein sequence ID" value="MEZ3165464.1"/>
    <property type="molecule type" value="Genomic_DNA"/>
</dbReference>
<dbReference type="RefSeq" id="WP_371163490.1">
    <property type="nucleotide sequence ID" value="NZ_JBEDNX010000011.1"/>
</dbReference>
<keyword evidence="3" id="KW-1185">Reference proteome</keyword>